<dbReference type="EMBL" id="GGMS01004597">
    <property type="protein sequence ID" value="MBY73800.1"/>
    <property type="molecule type" value="Transcribed_RNA"/>
</dbReference>
<name>A0A2S2Q8B1_9HEMI</name>
<reference evidence="1" key="1">
    <citation type="submission" date="2018-04" db="EMBL/GenBank/DDBJ databases">
        <title>Transcriptome assembly of Sipha flava.</title>
        <authorList>
            <person name="Scully E.D."/>
            <person name="Geib S.M."/>
            <person name="Palmer N.A."/>
            <person name="Koch K."/>
            <person name="Bradshaw J."/>
            <person name="Heng-Moss T."/>
            <person name="Sarath G."/>
        </authorList>
    </citation>
    <scope>NUCLEOTIDE SEQUENCE</scope>
</reference>
<organism evidence="1">
    <name type="scientific">Sipha flava</name>
    <name type="common">yellow sugarcane aphid</name>
    <dbReference type="NCBI Taxonomy" id="143950"/>
    <lineage>
        <taxon>Eukaryota</taxon>
        <taxon>Metazoa</taxon>
        <taxon>Ecdysozoa</taxon>
        <taxon>Arthropoda</taxon>
        <taxon>Hexapoda</taxon>
        <taxon>Insecta</taxon>
        <taxon>Pterygota</taxon>
        <taxon>Neoptera</taxon>
        <taxon>Paraneoptera</taxon>
        <taxon>Hemiptera</taxon>
        <taxon>Sternorrhyncha</taxon>
        <taxon>Aphidomorpha</taxon>
        <taxon>Aphidoidea</taxon>
        <taxon>Aphididae</taxon>
        <taxon>Sipha</taxon>
    </lineage>
</organism>
<dbReference type="AlphaFoldDB" id="A0A2S2Q8B1"/>
<sequence length="115" mass="13649">MFGPVYNLDLGTFERRKNEHLYQLYGKPTILTFIRTKRMKWFGHIWRAEDDILKKIITATIQKKRPLGRTRTRWKDAVKRDIQLVDANASVELALNRERWRDLLVAAQALQEPLS</sequence>
<dbReference type="OrthoDB" id="7987018at2759"/>
<gene>
    <name evidence="1" type="ORF">g.29771</name>
</gene>
<proteinExistence type="predicted"/>
<accession>A0A2S2Q8B1</accession>
<protein>
    <submittedName>
        <fullName evidence="1">Uncharacterized protein</fullName>
    </submittedName>
</protein>
<evidence type="ECO:0000313" key="1">
    <source>
        <dbReference type="EMBL" id="MBY73800.1"/>
    </source>
</evidence>